<dbReference type="EMBL" id="MCFG01000364">
    <property type="protein sequence ID" value="ORX75327.1"/>
    <property type="molecule type" value="Genomic_DNA"/>
</dbReference>
<organism evidence="1 2">
    <name type="scientific">Anaeromyces robustus</name>
    <dbReference type="NCBI Taxonomy" id="1754192"/>
    <lineage>
        <taxon>Eukaryota</taxon>
        <taxon>Fungi</taxon>
        <taxon>Fungi incertae sedis</taxon>
        <taxon>Chytridiomycota</taxon>
        <taxon>Chytridiomycota incertae sedis</taxon>
        <taxon>Neocallimastigomycetes</taxon>
        <taxon>Neocallimastigales</taxon>
        <taxon>Neocallimastigaceae</taxon>
        <taxon>Anaeromyces</taxon>
    </lineage>
</organism>
<reference evidence="1 2" key="1">
    <citation type="submission" date="2016-08" db="EMBL/GenBank/DDBJ databases">
        <title>A Parts List for Fungal Cellulosomes Revealed by Comparative Genomics.</title>
        <authorList>
            <consortium name="DOE Joint Genome Institute"/>
            <person name="Haitjema C.H."/>
            <person name="Gilmore S.P."/>
            <person name="Henske J.K."/>
            <person name="Solomon K.V."/>
            <person name="De Groot R."/>
            <person name="Kuo A."/>
            <person name="Mondo S.J."/>
            <person name="Salamov A.A."/>
            <person name="Labutti K."/>
            <person name="Zhao Z."/>
            <person name="Chiniquy J."/>
            <person name="Barry K."/>
            <person name="Brewer H.M."/>
            <person name="Purvine S.O."/>
            <person name="Wright A.T."/>
            <person name="Boxma B."/>
            <person name="Van Alen T."/>
            <person name="Hackstein J.H."/>
            <person name="Baker S.E."/>
            <person name="Grigoriev I.V."/>
            <person name="O'Malley M.A."/>
        </authorList>
    </citation>
    <scope>NUCLEOTIDE SEQUENCE [LARGE SCALE GENOMIC DNA]</scope>
    <source>
        <strain evidence="1 2">S4</strain>
    </source>
</reference>
<accession>A0A1Y1WP65</accession>
<name>A0A1Y1WP65_9FUNG</name>
<dbReference type="Proteomes" id="UP000193944">
    <property type="component" value="Unassembled WGS sequence"/>
</dbReference>
<sequence>MSVQARTDGYVYRSGTATSSEAIKFQRLTVVGNVATNTYNIEMDIKEVQVLFSMTKSNVIDYNQPYVWSLQVGNISTFSQYYETPLNHNFQPNMADSIIAAVGLGNLNDNKFKLTIEICCK</sequence>
<dbReference type="AlphaFoldDB" id="A0A1Y1WP65"/>
<comment type="caution">
    <text evidence="1">The sequence shown here is derived from an EMBL/GenBank/DDBJ whole genome shotgun (WGS) entry which is preliminary data.</text>
</comment>
<keyword evidence="2" id="KW-1185">Reference proteome</keyword>
<reference evidence="1 2" key="2">
    <citation type="submission" date="2016-08" db="EMBL/GenBank/DDBJ databases">
        <title>Pervasive Adenine N6-methylation of Active Genes in Fungi.</title>
        <authorList>
            <consortium name="DOE Joint Genome Institute"/>
            <person name="Mondo S.J."/>
            <person name="Dannebaum R.O."/>
            <person name="Kuo R.C."/>
            <person name="Labutti K."/>
            <person name="Haridas S."/>
            <person name="Kuo A."/>
            <person name="Salamov A."/>
            <person name="Ahrendt S.R."/>
            <person name="Lipzen A."/>
            <person name="Sullivan W."/>
            <person name="Andreopoulos W.B."/>
            <person name="Clum A."/>
            <person name="Lindquist E."/>
            <person name="Daum C."/>
            <person name="Ramamoorthy G.K."/>
            <person name="Gryganskyi A."/>
            <person name="Culley D."/>
            <person name="Magnuson J.K."/>
            <person name="James T.Y."/>
            <person name="O'Malley M.A."/>
            <person name="Stajich J.E."/>
            <person name="Spatafora J.W."/>
            <person name="Visel A."/>
            <person name="Grigoriev I.V."/>
        </authorList>
    </citation>
    <scope>NUCLEOTIDE SEQUENCE [LARGE SCALE GENOMIC DNA]</scope>
    <source>
        <strain evidence="1 2">S4</strain>
    </source>
</reference>
<proteinExistence type="predicted"/>
<evidence type="ECO:0000313" key="2">
    <source>
        <dbReference type="Proteomes" id="UP000193944"/>
    </source>
</evidence>
<evidence type="ECO:0000313" key="1">
    <source>
        <dbReference type="EMBL" id="ORX75327.1"/>
    </source>
</evidence>
<protein>
    <submittedName>
        <fullName evidence="1">Uncharacterized protein</fullName>
    </submittedName>
</protein>
<gene>
    <name evidence="1" type="ORF">BCR32DRAFT_285296</name>
</gene>